<proteinExistence type="inferred from homology"/>
<keyword evidence="3 6" id="KW-0813">Transport</keyword>
<evidence type="ECO:0000256" key="3">
    <source>
        <dbReference type="ARBA" id="ARBA00022448"/>
    </source>
</evidence>
<dbReference type="InterPro" id="IPR050492">
    <property type="entry name" value="Bact_metal-bind_prot9"/>
</dbReference>
<dbReference type="PANTHER" id="PTHR42953:SF1">
    <property type="entry name" value="METAL-BINDING PROTEIN HI_0362-RELATED"/>
    <property type="match status" value="1"/>
</dbReference>
<feature type="compositionally biased region" description="Basic and acidic residues" evidence="7">
    <location>
        <begin position="120"/>
        <end position="129"/>
    </location>
</feature>
<keyword evidence="10" id="KW-1185">Reference proteome</keyword>
<dbReference type="GO" id="GO:0030313">
    <property type="term" value="C:cell envelope"/>
    <property type="evidence" value="ECO:0007669"/>
    <property type="project" value="UniProtKB-SubCell"/>
</dbReference>
<dbReference type="GO" id="GO:0046872">
    <property type="term" value="F:metal ion binding"/>
    <property type="evidence" value="ECO:0007669"/>
    <property type="project" value="UniProtKB-KW"/>
</dbReference>
<dbReference type="GO" id="GO:0007155">
    <property type="term" value="P:cell adhesion"/>
    <property type="evidence" value="ECO:0007669"/>
    <property type="project" value="InterPro"/>
</dbReference>
<dbReference type="InterPro" id="IPR006311">
    <property type="entry name" value="TAT_signal"/>
</dbReference>
<dbReference type="InterPro" id="IPR006129">
    <property type="entry name" value="AdhesinB"/>
</dbReference>
<comment type="subcellular location">
    <subcellularLocation>
        <location evidence="1">Cell envelope</location>
    </subcellularLocation>
</comment>
<protein>
    <submittedName>
        <fullName evidence="9">Metal ABC transporter substrate-binding protein</fullName>
    </submittedName>
</protein>
<evidence type="ECO:0000256" key="2">
    <source>
        <dbReference type="ARBA" id="ARBA00011028"/>
    </source>
</evidence>
<evidence type="ECO:0000256" key="1">
    <source>
        <dbReference type="ARBA" id="ARBA00004196"/>
    </source>
</evidence>
<dbReference type="PROSITE" id="PS51318">
    <property type="entry name" value="TAT"/>
    <property type="match status" value="1"/>
</dbReference>
<evidence type="ECO:0000313" key="10">
    <source>
        <dbReference type="Proteomes" id="UP000609531"/>
    </source>
</evidence>
<name>A0A934MNB9_9HYPH</name>
<evidence type="ECO:0000256" key="4">
    <source>
        <dbReference type="ARBA" id="ARBA00022723"/>
    </source>
</evidence>
<dbReference type="Gene3D" id="3.40.50.1980">
    <property type="entry name" value="Nitrogenase molybdenum iron protein domain"/>
    <property type="match status" value="3"/>
</dbReference>
<evidence type="ECO:0000256" key="5">
    <source>
        <dbReference type="ARBA" id="ARBA00022729"/>
    </source>
</evidence>
<dbReference type="PANTHER" id="PTHR42953">
    <property type="entry name" value="HIGH-AFFINITY ZINC UPTAKE SYSTEM PROTEIN ZNUA-RELATED"/>
    <property type="match status" value="1"/>
</dbReference>
<dbReference type="CDD" id="cd01137">
    <property type="entry name" value="PsaA"/>
    <property type="match status" value="1"/>
</dbReference>
<evidence type="ECO:0000256" key="8">
    <source>
        <dbReference type="SAM" id="SignalP"/>
    </source>
</evidence>
<dbReference type="PRINTS" id="PR00691">
    <property type="entry name" value="ADHESINB"/>
</dbReference>
<comment type="caution">
    <text evidence="9">The sequence shown here is derived from an EMBL/GenBank/DDBJ whole genome shotgun (WGS) entry which is preliminary data.</text>
</comment>
<dbReference type="InterPro" id="IPR006128">
    <property type="entry name" value="Lipoprotein_PsaA-like"/>
</dbReference>
<dbReference type="InterPro" id="IPR006127">
    <property type="entry name" value="ZnuA-like"/>
</dbReference>
<dbReference type="GO" id="GO:0030001">
    <property type="term" value="P:metal ion transport"/>
    <property type="evidence" value="ECO:0007669"/>
    <property type="project" value="InterPro"/>
</dbReference>
<dbReference type="Pfam" id="PF01297">
    <property type="entry name" value="ZnuA"/>
    <property type="match status" value="1"/>
</dbReference>
<sequence length="334" mass="35838">MLTRRTLIGAASALALTVSAAGGALAQDKLDVVASFSILGDMVSEIGGDQVSVTTIVGPNGDAHVYEPTPADAKALSKADVLIVNGLDFEGWLPRLVEAAEFSGLTATATDGVTPMTWDEEHEHEHHHDDDDDDDDHDHHGEEHAEHEHGHEGHHHHGDFDPHAWQDLANGVIFAKNIATALEEADPAHADAYAERAKDYIATLEALNAKLKSEFGALPDTQRKIVTSHDAFRYFGRAYGLEFIAPEGLSTEAEPSAADIAHIIDQIRDEQIAAVFVENITDNRVVEQITRETGAKVGGELYSDALSGPDGPASTYVDMFENNAKTLLSALSAS</sequence>
<feature type="signal peptide" evidence="8">
    <location>
        <begin position="1"/>
        <end position="26"/>
    </location>
</feature>
<dbReference type="SUPFAM" id="SSF53807">
    <property type="entry name" value="Helical backbone' metal receptor"/>
    <property type="match status" value="1"/>
</dbReference>
<feature type="compositionally biased region" description="Basic and acidic residues" evidence="7">
    <location>
        <begin position="137"/>
        <end position="151"/>
    </location>
</feature>
<dbReference type="Proteomes" id="UP000609531">
    <property type="component" value="Unassembled WGS sequence"/>
</dbReference>
<gene>
    <name evidence="9" type="ORF">JCR33_20280</name>
</gene>
<feature type="chain" id="PRO_5037207469" evidence="8">
    <location>
        <begin position="27"/>
        <end position="334"/>
    </location>
</feature>
<dbReference type="EMBL" id="JAEKJA010000023">
    <property type="protein sequence ID" value="MBJ3778049.1"/>
    <property type="molecule type" value="Genomic_DNA"/>
</dbReference>
<reference evidence="9" key="1">
    <citation type="submission" date="2020-12" db="EMBL/GenBank/DDBJ databases">
        <title>Bacterial taxonomy.</title>
        <authorList>
            <person name="Pan X."/>
        </authorList>
    </citation>
    <scope>NUCLEOTIDE SEQUENCE</scope>
    <source>
        <strain evidence="9">B2012</strain>
    </source>
</reference>
<keyword evidence="5 8" id="KW-0732">Signal</keyword>
<dbReference type="RefSeq" id="WP_198883955.1">
    <property type="nucleotide sequence ID" value="NZ_JAEKJA010000023.1"/>
</dbReference>
<comment type="similarity">
    <text evidence="2 6">Belongs to the bacterial solute-binding protein 9 family.</text>
</comment>
<evidence type="ECO:0000313" key="9">
    <source>
        <dbReference type="EMBL" id="MBJ3778049.1"/>
    </source>
</evidence>
<keyword evidence="4" id="KW-0479">Metal-binding</keyword>
<evidence type="ECO:0000256" key="7">
    <source>
        <dbReference type="SAM" id="MobiDB-lite"/>
    </source>
</evidence>
<dbReference type="AlphaFoldDB" id="A0A934MNB9"/>
<evidence type="ECO:0000256" key="6">
    <source>
        <dbReference type="RuleBase" id="RU003512"/>
    </source>
</evidence>
<accession>A0A934MNB9</accession>
<dbReference type="PRINTS" id="PR00690">
    <property type="entry name" value="ADHESNFAMILY"/>
</dbReference>
<feature type="region of interest" description="Disordered" evidence="7">
    <location>
        <begin position="120"/>
        <end position="162"/>
    </location>
</feature>
<organism evidence="9 10">
    <name type="scientific">Acuticoccus mangrovi</name>
    <dbReference type="NCBI Taxonomy" id="2796142"/>
    <lineage>
        <taxon>Bacteria</taxon>
        <taxon>Pseudomonadati</taxon>
        <taxon>Pseudomonadota</taxon>
        <taxon>Alphaproteobacteria</taxon>
        <taxon>Hyphomicrobiales</taxon>
        <taxon>Amorphaceae</taxon>
        <taxon>Acuticoccus</taxon>
    </lineage>
</organism>